<gene>
    <name evidence="23" type="ORF">SAMN04488690_1878</name>
</gene>
<evidence type="ECO:0000256" key="18">
    <source>
        <dbReference type="ARBA" id="ARBA00023228"/>
    </source>
</evidence>
<keyword evidence="11" id="KW-0378">Hydrolase</keyword>
<evidence type="ECO:0000256" key="7">
    <source>
        <dbReference type="ARBA" id="ARBA00022645"/>
    </source>
</evidence>
<dbReference type="GO" id="GO:0046872">
    <property type="term" value="F:metal ion binding"/>
    <property type="evidence" value="ECO:0007669"/>
    <property type="project" value="UniProtKB-KW"/>
</dbReference>
<dbReference type="PANTHER" id="PTHR12053:SF3">
    <property type="entry name" value="CARBOXYPEPTIDASE Q"/>
    <property type="match status" value="1"/>
</dbReference>
<evidence type="ECO:0000256" key="20">
    <source>
        <dbReference type="ARBA" id="ARBA00033328"/>
    </source>
</evidence>
<evidence type="ECO:0000256" key="21">
    <source>
        <dbReference type="SAM" id="SignalP"/>
    </source>
</evidence>
<keyword evidence="16" id="KW-0865">Zymogen</keyword>
<organism evidence="23 24">
    <name type="scientific">Stenotrophomonas indicatrix</name>
    <dbReference type="NCBI Taxonomy" id="2045451"/>
    <lineage>
        <taxon>Bacteria</taxon>
        <taxon>Pseudomonadati</taxon>
        <taxon>Pseudomonadota</taxon>
        <taxon>Gammaproteobacteria</taxon>
        <taxon>Lysobacterales</taxon>
        <taxon>Lysobacteraceae</taxon>
        <taxon>Stenotrophomonas</taxon>
    </lineage>
</organism>
<dbReference type="AlphaFoldDB" id="A0A1W1GXS3"/>
<reference evidence="24" key="1">
    <citation type="submission" date="2016-10" db="EMBL/GenBank/DDBJ databases">
        <authorList>
            <person name="Varghese N."/>
        </authorList>
    </citation>
    <scope>NUCLEOTIDE SEQUENCE [LARGE SCALE GENOMIC DNA]</scope>
    <source>
        <strain evidence="24">92MFCol6.1</strain>
    </source>
</reference>
<dbReference type="GO" id="GO:0005764">
    <property type="term" value="C:lysosome"/>
    <property type="evidence" value="ECO:0007669"/>
    <property type="project" value="UniProtKB-SubCell"/>
</dbReference>
<dbReference type="CDD" id="cd08015">
    <property type="entry name" value="M28_like"/>
    <property type="match status" value="1"/>
</dbReference>
<dbReference type="InterPro" id="IPR007484">
    <property type="entry name" value="Peptidase_M28"/>
</dbReference>
<evidence type="ECO:0000256" key="5">
    <source>
        <dbReference type="ARBA" id="ARBA00014116"/>
    </source>
</evidence>
<proteinExistence type="predicted"/>
<dbReference type="GO" id="GO:0006508">
    <property type="term" value="P:proteolysis"/>
    <property type="evidence" value="ECO:0007669"/>
    <property type="project" value="UniProtKB-KW"/>
</dbReference>
<evidence type="ECO:0000256" key="3">
    <source>
        <dbReference type="ARBA" id="ARBA00004555"/>
    </source>
</evidence>
<dbReference type="SUPFAM" id="SSF53187">
    <property type="entry name" value="Zn-dependent exopeptidases"/>
    <property type="match status" value="1"/>
</dbReference>
<keyword evidence="6" id="KW-0964">Secreted</keyword>
<dbReference type="Gene3D" id="3.40.630.10">
    <property type="entry name" value="Zn peptidases"/>
    <property type="match status" value="2"/>
</dbReference>
<keyword evidence="17" id="KW-0325">Glycoprotein</keyword>
<keyword evidence="14" id="KW-0333">Golgi apparatus</keyword>
<dbReference type="GO" id="GO:0070573">
    <property type="term" value="F:metallodipeptidase activity"/>
    <property type="evidence" value="ECO:0007669"/>
    <property type="project" value="InterPro"/>
</dbReference>
<evidence type="ECO:0000259" key="22">
    <source>
        <dbReference type="Pfam" id="PF04389"/>
    </source>
</evidence>
<evidence type="ECO:0000256" key="17">
    <source>
        <dbReference type="ARBA" id="ARBA00023180"/>
    </source>
</evidence>
<keyword evidence="8" id="KW-0645">Protease</keyword>
<evidence type="ECO:0000313" key="23">
    <source>
        <dbReference type="EMBL" id="SLM24159.1"/>
    </source>
</evidence>
<evidence type="ECO:0000256" key="11">
    <source>
        <dbReference type="ARBA" id="ARBA00022801"/>
    </source>
</evidence>
<keyword evidence="12" id="KW-0256">Endoplasmic reticulum</keyword>
<evidence type="ECO:0000256" key="8">
    <source>
        <dbReference type="ARBA" id="ARBA00022670"/>
    </source>
</evidence>
<evidence type="ECO:0000256" key="16">
    <source>
        <dbReference type="ARBA" id="ARBA00023145"/>
    </source>
</evidence>
<comment type="subcellular location">
    <subcellularLocation>
        <location evidence="1">Endoplasmic reticulum</location>
    </subcellularLocation>
    <subcellularLocation>
        <location evidence="3">Golgi apparatus</location>
    </subcellularLocation>
    <subcellularLocation>
        <location evidence="2">Lysosome</location>
    </subcellularLocation>
    <subcellularLocation>
        <location evidence="4">Secreted</location>
    </subcellularLocation>
</comment>
<evidence type="ECO:0000256" key="10">
    <source>
        <dbReference type="ARBA" id="ARBA00022729"/>
    </source>
</evidence>
<feature type="chain" id="PRO_5012054306" description="Carboxypeptidase Q" evidence="21">
    <location>
        <begin position="25"/>
        <end position="535"/>
    </location>
</feature>
<dbReference type="Proteomes" id="UP000191133">
    <property type="component" value="Unassembled WGS sequence"/>
</dbReference>
<keyword evidence="18" id="KW-0458">Lysosome</keyword>
<dbReference type="InterPro" id="IPR039866">
    <property type="entry name" value="CPQ"/>
</dbReference>
<evidence type="ECO:0000256" key="2">
    <source>
        <dbReference type="ARBA" id="ARBA00004371"/>
    </source>
</evidence>
<dbReference type="Pfam" id="PF04389">
    <property type="entry name" value="Peptidase_M28"/>
    <property type="match status" value="1"/>
</dbReference>
<evidence type="ECO:0000256" key="12">
    <source>
        <dbReference type="ARBA" id="ARBA00022824"/>
    </source>
</evidence>
<evidence type="ECO:0000256" key="15">
    <source>
        <dbReference type="ARBA" id="ARBA00023049"/>
    </source>
</evidence>
<keyword evidence="9" id="KW-0479">Metal-binding</keyword>
<keyword evidence="10 21" id="KW-0732">Signal</keyword>
<feature type="signal peptide" evidence="21">
    <location>
        <begin position="1"/>
        <end position="24"/>
    </location>
</feature>
<dbReference type="EMBL" id="FWEU01000002">
    <property type="protein sequence ID" value="SLM24159.1"/>
    <property type="molecule type" value="Genomic_DNA"/>
</dbReference>
<keyword evidence="15" id="KW-0482">Metalloprotease</keyword>
<comment type="subunit">
    <text evidence="19">Homodimer. The monomeric form is inactive while the homodimer is active.</text>
</comment>
<evidence type="ECO:0000256" key="14">
    <source>
        <dbReference type="ARBA" id="ARBA00023034"/>
    </source>
</evidence>
<evidence type="ECO:0000256" key="19">
    <source>
        <dbReference type="ARBA" id="ARBA00025833"/>
    </source>
</evidence>
<evidence type="ECO:0000256" key="13">
    <source>
        <dbReference type="ARBA" id="ARBA00022833"/>
    </source>
</evidence>
<evidence type="ECO:0000256" key="6">
    <source>
        <dbReference type="ARBA" id="ARBA00022525"/>
    </source>
</evidence>
<evidence type="ECO:0000256" key="9">
    <source>
        <dbReference type="ARBA" id="ARBA00022723"/>
    </source>
</evidence>
<keyword evidence="13" id="KW-0862">Zinc</keyword>
<feature type="domain" description="Peptidase M28" evidence="22">
    <location>
        <begin position="300"/>
        <end position="518"/>
    </location>
</feature>
<evidence type="ECO:0000313" key="24">
    <source>
        <dbReference type="Proteomes" id="UP000191133"/>
    </source>
</evidence>
<protein>
    <recommendedName>
        <fullName evidence="5">Carboxypeptidase Q</fullName>
    </recommendedName>
    <alternativeName>
        <fullName evidence="20">Plasma glutamate carboxypeptidase</fullName>
    </alternativeName>
</protein>
<dbReference type="GO" id="GO:0004180">
    <property type="term" value="F:carboxypeptidase activity"/>
    <property type="evidence" value="ECO:0007669"/>
    <property type="project" value="UniProtKB-KW"/>
</dbReference>
<dbReference type="GO" id="GO:0005576">
    <property type="term" value="C:extracellular region"/>
    <property type="evidence" value="ECO:0007669"/>
    <property type="project" value="UniProtKB-SubCell"/>
</dbReference>
<name>A0A1W1GXS3_9GAMM</name>
<evidence type="ECO:0000256" key="4">
    <source>
        <dbReference type="ARBA" id="ARBA00004613"/>
    </source>
</evidence>
<keyword evidence="7" id="KW-0121">Carboxypeptidase</keyword>
<sequence>MLTWSGLKWGVLAVALAMGGNAVAQQREPVDLDMVGKIRQQAFHKSQVMDTFSYLTERIGPRLTNSPAMGRANAWTRGKFSEWKLDNVHDEAFDEFGRGWEFTSASVEMLGDRVQPLHALPKAWTPGTNGPVEGDLLQVDIKKPEDIEKYRGKLRGKILLLGEAREYKRGTDADSHRHDATSLEGLQEFTLPKDKDVAADRAKRVKEYQEKQALAAKVNAFFVEEGALASISISSWDNGIIRVAGGGSRKAGEAVGIPELAMIAEHFNPLVRALEAKQSVRLRVDVAARFTDEADQPGYNTLAEIRGSSRPDEVVMIGAHLDSWHSGTGAADNAAGVAVMMEAMRILKASGAKPKRTIRVALWSGEEQGLIGSQAYVAKHFGRFPEPTDPAQKALPASLREPTGALQKTRDYGKFQVYFNMDNGSGRFRGIYAQENLAAMPIFEAWLAPFHDVGATTVATRNTGSTDHISFDRIGLPGFQFIQDKLDYFSNVHHSHLDTWDHAEPEDLKQAAAIVASFAYHAAMREQPFPRKPEP</sequence>
<dbReference type="PANTHER" id="PTHR12053">
    <property type="entry name" value="PROTEASE FAMILY M28 PLASMA GLUTAMATE CARBOXYPEPTIDASE-RELATED"/>
    <property type="match status" value="1"/>
</dbReference>
<evidence type="ECO:0000256" key="1">
    <source>
        <dbReference type="ARBA" id="ARBA00004240"/>
    </source>
</evidence>
<accession>A0A1W1GXS3</accession>